<dbReference type="InterPro" id="IPR005111">
    <property type="entry name" value="MoeA_C_domain_IV"/>
</dbReference>
<dbReference type="Pfam" id="PF00994">
    <property type="entry name" value="MoCF_biosynth"/>
    <property type="match status" value="1"/>
</dbReference>
<dbReference type="Pfam" id="PF03453">
    <property type="entry name" value="MoeA_N"/>
    <property type="match status" value="1"/>
</dbReference>
<evidence type="ECO:0000256" key="6">
    <source>
        <dbReference type="ARBA" id="ARBA00022679"/>
    </source>
</evidence>
<dbReference type="NCBIfam" id="NF045515">
    <property type="entry name" value="Glp_gephyrin"/>
    <property type="match status" value="1"/>
</dbReference>
<evidence type="ECO:0000313" key="14">
    <source>
        <dbReference type="Proteomes" id="UP000218767"/>
    </source>
</evidence>
<evidence type="ECO:0000256" key="3">
    <source>
        <dbReference type="ARBA" id="ARBA00005046"/>
    </source>
</evidence>
<evidence type="ECO:0000256" key="4">
    <source>
        <dbReference type="ARBA" id="ARBA00010763"/>
    </source>
</evidence>
<keyword evidence="7 11" id="KW-0479">Metal-binding</keyword>
<dbReference type="InterPro" id="IPR036688">
    <property type="entry name" value="MoeA_C_domain_IV_sf"/>
</dbReference>
<accession>A0A2A4WW45</accession>
<dbReference type="SMART" id="SM00852">
    <property type="entry name" value="MoCF_biosynth"/>
    <property type="match status" value="1"/>
</dbReference>
<dbReference type="GO" id="GO:0061599">
    <property type="term" value="F:molybdopterin molybdotransferase activity"/>
    <property type="evidence" value="ECO:0007669"/>
    <property type="project" value="UniProtKB-UniRule"/>
</dbReference>
<gene>
    <name evidence="13" type="ORF">COB20_15010</name>
</gene>
<organism evidence="13 14">
    <name type="scientific">SAR86 cluster bacterium</name>
    <dbReference type="NCBI Taxonomy" id="2030880"/>
    <lineage>
        <taxon>Bacteria</taxon>
        <taxon>Pseudomonadati</taxon>
        <taxon>Pseudomonadota</taxon>
        <taxon>Gammaproteobacteria</taxon>
        <taxon>SAR86 cluster</taxon>
    </lineage>
</organism>
<comment type="catalytic activity">
    <reaction evidence="10">
        <text>adenylyl-molybdopterin + molybdate = Mo-molybdopterin + AMP + H(+)</text>
        <dbReference type="Rhea" id="RHEA:35047"/>
        <dbReference type="ChEBI" id="CHEBI:15378"/>
        <dbReference type="ChEBI" id="CHEBI:36264"/>
        <dbReference type="ChEBI" id="CHEBI:62727"/>
        <dbReference type="ChEBI" id="CHEBI:71302"/>
        <dbReference type="ChEBI" id="CHEBI:456215"/>
        <dbReference type="EC" id="2.10.1.1"/>
    </reaction>
</comment>
<protein>
    <recommendedName>
        <fullName evidence="11">Molybdopterin molybdenumtransferase</fullName>
        <ecNumber evidence="11">2.10.1.1</ecNumber>
    </recommendedName>
</protein>
<evidence type="ECO:0000256" key="9">
    <source>
        <dbReference type="ARBA" id="ARBA00023150"/>
    </source>
</evidence>
<dbReference type="PANTHER" id="PTHR10192:SF5">
    <property type="entry name" value="GEPHYRIN"/>
    <property type="match status" value="1"/>
</dbReference>
<evidence type="ECO:0000259" key="12">
    <source>
        <dbReference type="SMART" id="SM00852"/>
    </source>
</evidence>
<dbReference type="InterPro" id="IPR001453">
    <property type="entry name" value="MoaB/Mog_dom"/>
</dbReference>
<dbReference type="GO" id="GO:0005829">
    <property type="term" value="C:cytosol"/>
    <property type="evidence" value="ECO:0007669"/>
    <property type="project" value="TreeGrafter"/>
</dbReference>
<dbReference type="NCBIfam" id="TIGR00177">
    <property type="entry name" value="molyb_syn"/>
    <property type="match status" value="1"/>
</dbReference>
<dbReference type="Gene3D" id="3.90.105.10">
    <property type="entry name" value="Molybdopterin biosynthesis moea protein, domain 2"/>
    <property type="match status" value="1"/>
</dbReference>
<evidence type="ECO:0000256" key="2">
    <source>
        <dbReference type="ARBA" id="ARBA00002901"/>
    </source>
</evidence>
<evidence type="ECO:0000256" key="5">
    <source>
        <dbReference type="ARBA" id="ARBA00022505"/>
    </source>
</evidence>
<evidence type="ECO:0000256" key="10">
    <source>
        <dbReference type="ARBA" id="ARBA00047317"/>
    </source>
</evidence>
<dbReference type="EC" id="2.10.1.1" evidence="11"/>
<dbReference type="AlphaFoldDB" id="A0A2A4WW45"/>
<comment type="pathway">
    <text evidence="3 11">Cofactor biosynthesis; molybdopterin biosynthesis.</text>
</comment>
<keyword evidence="5 11" id="KW-0500">Molybdenum</keyword>
<comment type="caution">
    <text evidence="13">The sequence shown here is derived from an EMBL/GenBank/DDBJ whole genome shotgun (WGS) entry which is preliminary data.</text>
</comment>
<keyword evidence="8 11" id="KW-0460">Magnesium</keyword>
<dbReference type="Pfam" id="PF03454">
    <property type="entry name" value="MoeA_C"/>
    <property type="match status" value="1"/>
</dbReference>
<dbReference type="InterPro" id="IPR038987">
    <property type="entry name" value="MoeA-like"/>
</dbReference>
<dbReference type="InterPro" id="IPR036425">
    <property type="entry name" value="MoaB/Mog-like_dom_sf"/>
</dbReference>
<dbReference type="Gene3D" id="3.40.980.10">
    <property type="entry name" value="MoaB/Mog-like domain"/>
    <property type="match status" value="1"/>
</dbReference>
<keyword evidence="9 11" id="KW-0501">Molybdenum cofactor biosynthesis</keyword>
<evidence type="ECO:0000256" key="7">
    <source>
        <dbReference type="ARBA" id="ARBA00022723"/>
    </source>
</evidence>
<evidence type="ECO:0000256" key="1">
    <source>
        <dbReference type="ARBA" id="ARBA00001946"/>
    </source>
</evidence>
<dbReference type="FunFam" id="2.170.190.11:FF:000001">
    <property type="entry name" value="Molybdopterin molybdenumtransferase"/>
    <property type="match status" value="1"/>
</dbReference>
<dbReference type="Proteomes" id="UP000218767">
    <property type="component" value="Unassembled WGS sequence"/>
</dbReference>
<feature type="domain" description="MoaB/Mog" evidence="12">
    <location>
        <begin position="178"/>
        <end position="315"/>
    </location>
</feature>
<dbReference type="CDD" id="cd00887">
    <property type="entry name" value="MoeA"/>
    <property type="match status" value="1"/>
</dbReference>
<reference evidence="14" key="1">
    <citation type="submission" date="2017-08" db="EMBL/GenBank/DDBJ databases">
        <title>A dynamic microbial community with high functional redundancy inhabits the cold, oxic subseafloor aquifer.</title>
        <authorList>
            <person name="Tully B.J."/>
            <person name="Wheat C.G."/>
            <person name="Glazer B.T."/>
            <person name="Huber J.A."/>
        </authorList>
    </citation>
    <scope>NUCLEOTIDE SEQUENCE [LARGE SCALE GENOMIC DNA]</scope>
</reference>
<dbReference type="PANTHER" id="PTHR10192">
    <property type="entry name" value="MOLYBDOPTERIN BIOSYNTHESIS PROTEIN"/>
    <property type="match status" value="1"/>
</dbReference>
<comment type="function">
    <text evidence="2 11">Catalyzes the insertion of molybdate into adenylated molybdopterin with the concomitant release of AMP.</text>
</comment>
<comment type="similarity">
    <text evidence="4 11">Belongs to the MoeA family.</text>
</comment>
<sequence length="404" mass="42848">MSLTPIDTALEQLVPLLPLITEKESVPLEQAAGRVLFDNCVSSINVPPHRNSAMDGYALKSADLDSENIQLKVTQRIAAGEIGRQLNSGEAARIFTGAPVPEGADAVVMQENCEVSGDVLRVLQKHVKPGENLRQAGDDIQAGALIFAQGHRLKPQDIGLLASIGLESVSVTRRLRVSLLTTGDELVQPGTELKAGQIYNSNYFTLHALLEGLQAEVLDCGIVADDFEGTRRALVAAAAQSDCVITTGGVSVGEEDHVKAVVEQEGQLQLWKLAIKPGKPLACGKIATAQFFGLPGNPVSAFVTFALVVRPCLLRMLGGQQTAPNTYRVAAGFTASESGERQEYLRCQLVQDTDGVASLQALRNQSSGVAASLSQADGLGVIPPYTAVTIGDNLEFIPFSELLN</sequence>
<dbReference type="SUPFAM" id="SSF53218">
    <property type="entry name" value="Molybdenum cofactor biosynthesis proteins"/>
    <property type="match status" value="1"/>
</dbReference>
<dbReference type="InterPro" id="IPR036135">
    <property type="entry name" value="MoeA_linker/N_sf"/>
</dbReference>
<dbReference type="GO" id="GO:0006777">
    <property type="term" value="P:Mo-molybdopterin cofactor biosynthetic process"/>
    <property type="evidence" value="ECO:0007669"/>
    <property type="project" value="UniProtKB-UniRule"/>
</dbReference>
<dbReference type="SUPFAM" id="SSF63882">
    <property type="entry name" value="MoeA N-terminal region -like"/>
    <property type="match status" value="1"/>
</dbReference>
<dbReference type="Gene3D" id="2.170.190.11">
    <property type="entry name" value="Molybdopterin biosynthesis moea protein, domain 3"/>
    <property type="match status" value="1"/>
</dbReference>
<keyword evidence="6 11" id="KW-0808">Transferase</keyword>
<dbReference type="EMBL" id="NVUL01000100">
    <property type="protein sequence ID" value="PCI74638.1"/>
    <property type="molecule type" value="Genomic_DNA"/>
</dbReference>
<evidence type="ECO:0000256" key="8">
    <source>
        <dbReference type="ARBA" id="ARBA00022842"/>
    </source>
</evidence>
<name>A0A2A4WW45_9GAMM</name>
<comment type="cofactor">
    <cofactor evidence="1 11">
        <name>Mg(2+)</name>
        <dbReference type="ChEBI" id="CHEBI:18420"/>
    </cofactor>
</comment>
<evidence type="ECO:0000256" key="11">
    <source>
        <dbReference type="RuleBase" id="RU365090"/>
    </source>
</evidence>
<dbReference type="Gene3D" id="2.40.340.10">
    <property type="entry name" value="MoeA, C-terminal, domain IV"/>
    <property type="match status" value="1"/>
</dbReference>
<dbReference type="GO" id="GO:0046872">
    <property type="term" value="F:metal ion binding"/>
    <property type="evidence" value="ECO:0007669"/>
    <property type="project" value="UniProtKB-UniRule"/>
</dbReference>
<dbReference type="FunFam" id="3.40.980.10:FF:000004">
    <property type="entry name" value="Molybdopterin molybdenumtransferase"/>
    <property type="match status" value="1"/>
</dbReference>
<evidence type="ECO:0000313" key="13">
    <source>
        <dbReference type="EMBL" id="PCI74638.1"/>
    </source>
</evidence>
<dbReference type="SUPFAM" id="SSF63867">
    <property type="entry name" value="MoeA C-terminal domain-like"/>
    <property type="match status" value="1"/>
</dbReference>
<dbReference type="InterPro" id="IPR005110">
    <property type="entry name" value="MoeA_linker/N"/>
</dbReference>
<proteinExistence type="inferred from homology"/>
<dbReference type="UniPathway" id="UPA00344"/>